<reference evidence="5 6" key="1">
    <citation type="submission" date="2017-11" db="EMBL/GenBank/DDBJ databases">
        <title>Taxonomic description and genome sequences of Spirosoma HA7 sp. nov., isolated from pollen microhabitat of Corylus avellana.</title>
        <authorList>
            <person name="Ambika Manirajan B."/>
            <person name="Suarez C."/>
            <person name="Ratering S."/>
            <person name="Geissler-Plaum R."/>
            <person name="Cardinale M."/>
            <person name="Sylvia S."/>
        </authorList>
    </citation>
    <scope>NUCLEOTIDE SEQUENCE [LARGE SCALE GENOMIC DNA]</scope>
    <source>
        <strain evidence="5 6">HA7</strain>
    </source>
</reference>
<dbReference type="Proteomes" id="UP000232883">
    <property type="component" value="Chromosome"/>
</dbReference>
<keyword evidence="1" id="KW-0805">Transcription regulation</keyword>
<dbReference type="KEGG" id="spir:CWM47_32095"/>
<accession>A0A2K8Z8C8</accession>
<evidence type="ECO:0000313" key="6">
    <source>
        <dbReference type="Proteomes" id="UP000232883"/>
    </source>
</evidence>
<evidence type="ECO:0000256" key="2">
    <source>
        <dbReference type="ARBA" id="ARBA00023125"/>
    </source>
</evidence>
<evidence type="ECO:0000313" key="5">
    <source>
        <dbReference type="EMBL" id="AUD06079.1"/>
    </source>
</evidence>
<dbReference type="RefSeq" id="WP_100992630.1">
    <property type="nucleotide sequence ID" value="NZ_CP025096.1"/>
</dbReference>
<keyword evidence="6" id="KW-1185">Reference proteome</keyword>
<dbReference type="InterPro" id="IPR054015">
    <property type="entry name" value="ExsA-like_N"/>
</dbReference>
<dbReference type="Pfam" id="PF12833">
    <property type="entry name" value="HTH_18"/>
    <property type="match status" value="1"/>
</dbReference>
<dbReference type="EMBL" id="CP025096">
    <property type="protein sequence ID" value="AUD06079.1"/>
    <property type="molecule type" value="Genomic_DNA"/>
</dbReference>
<dbReference type="SMART" id="SM00342">
    <property type="entry name" value="HTH_ARAC"/>
    <property type="match status" value="1"/>
</dbReference>
<feature type="domain" description="HTH araC/xylS-type" evidence="4">
    <location>
        <begin position="162"/>
        <end position="260"/>
    </location>
</feature>
<dbReference type="OrthoDB" id="4480133at2"/>
<dbReference type="AlphaFoldDB" id="A0A2K8Z8C8"/>
<dbReference type="GO" id="GO:0043565">
    <property type="term" value="F:sequence-specific DNA binding"/>
    <property type="evidence" value="ECO:0007669"/>
    <property type="project" value="InterPro"/>
</dbReference>
<dbReference type="Gene3D" id="1.10.10.60">
    <property type="entry name" value="Homeodomain-like"/>
    <property type="match status" value="1"/>
</dbReference>
<dbReference type="SUPFAM" id="SSF46689">
    <property type="entry name" value="Homeodomain-like"/>
    <property type="match status" value="1"/>
</dbReference>
<dbReference type="Pfam" id="PF22200">
    <property type="entry name" value="ExsA_N"/>
    <property type="match status" value="1"/>
</dbReference>
<dbReference type="PROSITE" id="PS01124">
    <property type="entry name" value="HTH_ARAC_FAMILY_2"/>
    <property type="match status" value="1"/>
</dbReference>
<gene>
    <name evidence="5" type="ORF">CWM47_32095</name>
</gene>
<evidence type="ECO:0000256" key="3">
    <source>
        <dbReference type="ARBA" id="ARBA00023163"/>
    </source>
</evidence>
<dbReference type="GO" id="GO:0003700">
    <property type="term" value="F:DNA-binding transcription factor activity"/>
    <property type="evidence" value="ECO:0007669"/>
    <property type="project" value="InterPro"/>
</dbReference>
<organism evidence="5 6">
    <name type="scientific">Spirosoma pollinicola</name>
    <dbReference type="NCBI Taxonomy" id="2057025"/>
    <lineage>
        <taxon>Bacteria</taxon>
        <taxon>Pseudomonadati</taxon>
        <taxon>Bacteroidota</taxon>
        <taxon>Cytophagia</taxon>
        <taxon>Cytophagales</taxon>
        <taxon>Cytophagaceae</taxon>
        <taxon>Spirosoma</taxon>
    </lineage>
</organism>
<keyword evidence="3" id="KW-0804">Transcription</keyword>
<keyword evidence="2" id="KW-0238">DNA-binding</keyword>
<dbReference type="InterPro" id="IPR050204">
    <property type="entry name" value="AraC_XylS_family_regulators"/>
</dbReference>
<dbReference type="SUPFAM" id="SSF51215">
    <property type="entry name" value="Regulatory protein AraC"/>
    <property type="match status" value="1"/>
</dbReference>
<protein>
    <submittedName>
        <fullName evidence="5">AraC family transcriptional regulator</fullName>
    </submittedName>
</protein>
<evidence type="ECO:0000259" key="4">
    <source>
        <dbReference type="PROSITE" id="PS01124"/>
    </source>
</evidence>
<name>A0A2K8Z8C8_9BACT</name>
<evidence type="ECO:0000256" key="1">
    <source>
        <dbReference type="ARBA" id="ARBA00023015"/>
    </source>
</evidence>
<dbReference type="PANTHER" id="PTHR46796">
    <property type="entry name" value="HTH-TYPE TRANSCRIPTIONAL ACTIVATOR RHAS-RELATED"/>
    <property type="match status" value="1"/>
</dbReference>
<sequence>MTSTGPKPAFSEPEFFPEQFVPDHVFVYIETGGIHCYDGSKNHLLIPGQYYLFRKNQLIRYAVNKSDGTGFIRLCLEETFLKKFRELHRPSVVKFTSPDAFIKLKKNKLIPDFIRSLRRIYHQGEIDEAFTDVKQEELLIILLQHQPELAGILFDFAKPEKINLEEFMLRNYKFNVGLAQFAYLTGRSLSAFKRDFKCLFNETPSRWLVQKRLQEAYFLLNEKHKKPSEIYLDLGFEAFPHFSYTFKKQFGLTPSELAERKQTSSH</sequence>
<proteinExistence type="predicted"/>
<dbReference type="InterPro" id="IPR018060">
    <property type="entry name" value="HTH_AraC"/>
</dbReference>
<dbReference type="InterPro" id="IPR037923">
    <property type="entry name" value="HTH-like"/>
</dbReference>
<dbReference type="InterPro" id="IPR009057">
    <property type="entry name" value="Homeodomain-like_sf"/>
</dbReference>